<protein>
    <recommendedName>
        <fullName evidence="4 5">Large ribosomal subunit protein uL29</fullName>
    </recommendedName>
</protein>
<dbReference type="InterPro" id="IPR050063">
    <property type="entry name" value="Ribosomal_protein_uL29"/>
</dbReference>
<organism evidence="6 7">
    <name type="scientific">Metamycoplasma cloacale</name>
    <dbReference type="NCBI Taxonomy" id="92401"/>
    <lineage>
        <taxon>Bacteria</taxon>
        <taxon>Bacillati</taxon>
        <taxon>Mycoplasmatota</taxon>
        <taxon>Mycoplasmoidales</taxon>
        <taxon>Metamycoplasmataceae</taxon>
        <taxon>Metamycoplasma</taxon>
    </lineage>
</organism>
<dbReference type="NCBIfam" id="TIGR00012">
    <property type="entry name" value="L29"/>
    <property type="match status" value="1"/>
</dbReference>
<dbReference type="GO" id="GO:0003735">
    <property type="term" value="F:structural constituent of ribosome"/>
    <property type="evidence" value="ECO:0007669"/>
    <property type="project" value="InterPro"/>
</dbReference>
<evidence type="ECO:0000256" key="3">
    <source>
        <dbReference type="ARBA" id="ARBA00023274"/>
    </source>
</evidence>
<reference evidence="7" key="1">
    <citation type="submission" date="2018-06" db="EMBL/GenBank/DDBJ databases">
        <title>Complete genome sequences of Mycoplasma anatis, M. anseris and M. cloacale type strains.</title>
        <authorList>
            <person name="Grozner D."/>
            <person name="Forro B."/>
            <person name="Sulyok K.M."/>
            <person name="Marton S."/>
            <person name="Kreizinger Z."/>
            <person name="Banyai K."/>
            <person name="Gyuranecz M."/>
        </authorList>
    </citation>
    <scope>NUCLEOTIDE SEQUENCE [LARGE SCALE GENOMIC DNA]</scope>
    <source>
        <strain evidence="7">NCTC 10199</strain>
    </source>
</reference>
<dbReference type="PANTHER" id="PTHR10916">
    <property type="entry name" value="60S RIBOSOMAL PROTEIN L35/50S RIBOSOMAL PROTEIN L29"/>
    <property type="match status" value="1"/>
</dbReference>
<evidence type="ECO:0000256" key="1">
    <source>
        <dbReference type="ARBA" id="ARBA00009254"/>
    </source>
</evidence>
<dbReference type="Proteomes" id="UP000249865">
    <property type="component" value="Chromosome"/>
</dbReference>
<evidence type="ECO:0000313" key="7">
    <source>
        <dbReference type="Proteomes" id="UP000249865"/>
    </source>
</evidence>
<dbReference type="GO" id="GO:0022625">
    <property type="term" value="C:cytosolic large ribosomal subunit"/>
    <property type="evidence" value="ECO:0007669"/>
    <property type="project" value="TreeGrafter"/>
</dbReference>
<dbReference type="SUPFAM" id="SSF46561">
    <property type="entry name" value="Ribosomal protein L29 (L29p)"/>
    <property type="match status" value="1"/>
</dbReference>
<evidence type="ECO:0000313" key="6">
    <source>
        <dbReference type="EMBL" id="AWX42705.1"/>
    </source>
</evidence>
<proteinExistence type="inferred from homology"/>
<dbReference type="Gene3D" id="1.10.287.310">
    <property type="match status" value="1"/>
</dbReference>
<evidence type="ECO:0000256" key="4">
    <source>
        <dbReference type="ARBA" id="ARBA00035204"/>
    </source>
</evidence>
<dbReference type="EMBL" id="CP030103">
    <property type="protein sequence ID" value="AWX42705.1"/>
    <property type="molecule type" value="Genomic_DNA"/>
</dbReference>
<evidence type="ECO:0000256" key="2">
    <source>
        <dbReference type="ARBA" id="ARBA00022980"/>
    </source>
</evidence>
<keyword evidence="3 5" id="KW-0687">Ribonucleoprotein</keyword>
<dbReference type="CDD" id="cd00427">
    <property type="entry name" value="Ribosomal_L29_HIP"/>
    <property type="match status" value="1"/>
</dbReference>
<keyword evidence="7" id="KW-1185">Reference proteome</keyword>
<dbReference type="OrthoDB" id="9815192at2"/>
<dbReference type="FunFam" id="1.10.287.310:FF:000001">
    <property type="entry name" value="50S ribosomal protein L29"/>
    <property type="match status" value="1"/>
</dbReference>
<dbReference type="RefSeq" id="WP_029330403.1">
    <property type="nucleotide sequence ID" value="NZ_CP030103.1"/>
</dbReference>
<dbReference type="AlphaFoldDB" id="A0A2Z4LLU7"/>
<evidence type="ECO:0000256" key="5">
    <source>
        <dbReference type="HAMAP-Rule" id="MF_00374"/>
    </source>
</evidence>
<gene>
    <name evidence="5" type="primary">rpmC</name>
    <name evidence="6" type="ORF">DK849_01270</name>
</gene>
<dbReference type="Pfam" id="PF00831">
    <property type="entry name" value="Ribosomal_L29"/>
    <property type="match status" value="1"/>
</dbReference>
<sequence>MSYTDLSKKSVKELNELLAELKAELFALRFKNATRQLDQTHKINLVKKDIARTLTALNMKKNEKEVK</sequence>
<dbReference type="InterPro" id="IPR036049">
    <property type="entry name" value="Ribosomal_uL29_sf"/>
</dbReference>
<dbReference type="HAMAP" id="MF_00374">
    <property type="entry name" value="Ribosomal_uL29"/>
    <property type="match status" value="1"/>
</dbReference>
<comment type="similarity">
    <text evidence="1 5">Belongs to the universal ribosomal protein uL29 family.</text>
</comment>
<dbReference type="PANTHER" id="PTHR10916:SF0">
    <property type="entry name" value="LARGE RIBOSOMAL SUBUNIT PROTEIN UL29C"/>
    <property type="match status" value="1"/>
</dbReference>
<accession>A0A2Z4LLU7</accession>
<dbReference type="GO" id="GO:0006412">
    <property type="term" value="P:translation"/>
    <property type="evidence" value="ECO:0007669"/>
    <property type="project" value="UniProtKB-UniRule"/>
</dbReference>
<dbReference type="InterPro" id="IPR001854">
    <property type="entry name" value="Ribosomal_uL29"/>
</dbReference>
<keyword evidence="2 5" id="KW-0689">Ribosomal protein</keyword>
<name>A0A2Z4LLU7_9BACT</name>
<dbReference type="KEGG" id="mclo:DK849_01270"/>